<dbReference type="InterPro" id="IPR016024">
    <property type="entry name" value="ARM-type_fold"/>
</dbReference>
<proteinExistence type="inferred from homology"/>
<keyword evidence="5" id="KW-1185">Reference proteome</keyword>
<dbReference type="PANTHER" id="PTHR23316">
    <property type="entry name" value="IMPORTIN ALPHA"/>
    <property type="match status" value="1"/>
</dbReference>
<feature type="compositionally biased region" description="Basic and acidic residues" evidence="4">
    <location>
        <begin position="1"/>
        <end position="20"/>
    </location>
</feature>
<dbReference type="InterPro" id="IPR011989">
    <property type="entry name" value="ARM-like"/>
</dbReference>
<organism evidence="5 6">
    <name type="scientific">Panagrolaimus superbus</name>
    <dbReference type="NCBI Taxonomy" id="310955"/>
    <lineage>
        <taxon>Eukaryota</taxon>
        <taxon>Metazoa</taxon>
        <taxon>Ecdysozoa</taxon>
        <taxon>Nematoda</taxon>
        <taxon>Chromadorea</taxon>
        <taxon>Rhabditida</taxon>
        <taxon>Tylenchina</taxon>
        <taxon>Panagrolaimomorpha</taxon>
        <taxon>Panagrolaimoidea</taxon>
        <taxon>Panagrolaimidae</taxon>
        <taxon>Panagrolaimus</taxon>
    </lineage>
</organism>
<evidence type="ECO:0000256" key="1">
    <source>
        <dbReference type="ARBA" id="ARBA00010394"/>
    </source>
</evidence>
<feature type="region of interest" description="Disordered" evidence="4">
    <location>
        <begin position="1"/>
        <end position="21"/>
    </location>
</feature>
<dbReference type="Proteomes" id="UP000887577">
    <property type="component" value="Unplaced"/>
</dbReference>
<evidence type="ECO:0000256" key="4">
    <source>
        <dbReference type="SAM" id="MobiDB-lite"/>
    </source>
</evidence>
<name>A0A914Y5A2_9BILA</name>
<dbReference type="SUPFAM" id="SSF48371">
    <property type="entry name" value="ARM repeat"/>
    <property type="match status" value="1"/>
</dbReference>
<dbReference type="InterPro" id="IPR000225">
    <property type="entry name" value="Armadillo"/>
</dbReference>
<dbReference type="Gene3D" id="1.25.10.10">
    <property type="entry name" value="Leucine-rich Repeat Variant"/>
    <property type="match status" value="1"/>
</dbReference>
<protein>
    <submittedName>
        <fullName evidence="6">Uncharacterized protein</fullName>
    </submittedName>
</protein>
<keyword evidence="3" id="KW-0653">Protein transport</keyword>
<sequence length="268" mass="30788">MDTAEKMEESSKNEGEKNEITQRFSKTYLSKVDISDETKNDSAPLKLKIEELVKQLQSKYDETKINAVVEIRRMLSANLSDQRKPPIDEIIENGIVPILIEDLKVSNEILRFEILWILTNIASGTFEQTKVIIDSGAVPLFLHFLHSTDHNIADQAAWLFGNIIADKTQFYNYCIEFGFIEEILKFDFEKLRIKNLQTITWIMANLCRNKELCPEKNIGKLFSPILELLVYNSDTGILDQTLLTITFLTDPNDQQRITLKDTVSVLVI</sequence>
<keyword evidence="2" id="KW-0813">Transport</keyword>
<evidence type="ECO:0000313" key="6">
    <source>
        <dbReference type="WBParaSite" id="PSU_v2.g14418.t1"/>
    </source>
</evidence>
<dbReference type="AlphaFoldDB" id="A0A914Y5A2"/>
<evidence type="ECO:0000313" key="5">
    <source>
        <dbReference type="Proteomes" id="UP000887577"/>
    </source>
</evidence>
<reference evidence="6" key="1">
    <citation type="submission" date="2022-11" db="UniProtKB">
        <authorList>
            <consortium name="WormBaseParasite"/>
        </authorList>
    </citation>
    <scope>IDENTIFICATION</scope>
</reference>
<comment type="similarity">
    <text evidence="1">Belongs to the importin alpha family.</text>
</comment>
<dbReference type="SMART" id="SM00185">
    <property type="entry name" value="ARM"/>
    <property type="match status" value="2"/>
</dbReference>
<dbReference type="WBParaSite" id="PSU_v2.g14418.t1">
    <property type="protein sequence ID" value="PSU_v2.g14418.t1"/>
    <property type="gene ID" value="PSU_v2.g14418"/>
</dbReference>
<dbReference type="Pfam" id="PF00514">
    <property type="entry name" value="Arm"/>
    <property type="match status" value="2"/>
</dbReference>
<accession>A0A914Y5A2</accession>
<evidence type="ECO:0000256" key="2">
    <source>
        <dbReference type="ARBA" id="ARBA00022448"/>
    </source>
</evidence>
<dbReference type="GO" id="GO:0015031">
    <property type="term" value="P:protein transport"/>
    <property type="evidence" value="ECO:0007669"/>
    <property type="project" value="UniProtKB-KW"/>
</dbReference>
<evidence type="ECO:0000256" key="3">
    <source>
        <dbReference type="ARBA" id="ARBA00022927"/>
    </source>
</evidence>